<dbReference type="CDD" id="cd04916">
    <property type="entry name" value="ACT_AKiii-YclM-BS_2"/>
    <property type="match status" value="1"/>
</dbReference>
<keyword evidence="10" id="KW-0028">Amino-acid biosynthesis</keyword>
<dbReference type="InterPro" id="IPR054352">
    <property type="entry name" value="ACT_Aspartokinase"/>
</dbReference>
<dbReference type="Gene3D" id="3.30.2130.10">
    <property type="entry name" value="VC0802-like"/>
    <property type="match status" value="1"/>
</dbReference>
<evidence type="ECO:0000313" key="13">
    <source>
        <dbReference type="Proteomes" id="UP000007881"/>
    </source>
</evidence>
<dbReference type="PROSITE" id="PS00324">
    <property type="entry name" value="ASPARTOKINASE"/>
    <property type="match status" value="1"/>
</dbReference>
<dbReference type="InterPro" id="IPR001341">
    <property type="entry name" value="Asp_kinase"/>
</dbReference>
<accession>I0IIV7</accession>
<dbReference type="InterPro" id="IPR001048">
    <property type="entry name" value="Asp/Glu/Uridylate_kinase"/>
</dbReference>
<dbReference type="OrthoDB" id="9799110at2"/>
<evidence type="ECO:0000256" key="10">
    <source>
        <dbReference type="RuleBase" id="RU004249"/>
    </source>
</evidence>
<keyword evidence="6 8" id="KW-0067">ATP-binding</keyword>
<dbReference type="UniPathway" id="UPA00050">
    <property type="reaction ID" value="UER00461"/>
</dbReference>
<proteinExistence type="inferred from homology"/>
<name>I0IIV7_PHYMF</name>
<organism evidence="12 13">
    <name type="scientific">Phycisphaera mikurensis (strain NBRC 102666 / KCTC 22515 / FYK2301M01)</name>
    <dbReference type="NCBI Taxonomy" id="1142394"/>
    <lineage>
        <taxon>Bacteria</taxon>
        <taxon>Pseudomonadati</taxon>
        <taxon>Planctomycetota</taxon>
        <taxon>Phycisphaerae</taxon>
        <taxon>Phycisphaerales</taxon>
        <taxon>Phycisphaeraceae</taxon>
        <taxon>Phycisphaera</taxon>
    </lineage>
</organism>
<keyword evidence="5 9" id="KW-0418">Kinase</keyword>
<protein>
    <recommendedName>
        <fullName evidence="9">Aspartokinase</fullName>
        <ecNumber evidence="9">2.7.2.4</ecNumber>
    </recommendedName>
</protein>
<dbReference type="UniPathway" id="UPA00051">
    <property type="reaction ID" value="UER00462"/>
</dbReference>
<comment type="pathway">
    <text evidence="1 10">Amino-acid biosynthesis; L-lysine biosynthesis via DAP pathway; (S)-tetrahydrodipicolinate from L-aspartate: step 1/4.</text>
</comment>
<evidence type="ECO:0000256" key="2">
    <source>
        <dbReference type="ARBA" id="ARBA00010122"/>
    </source>
</evidence>
<dbReference type="InterPro" id="IPR018042">
    <property type="entry name" value="Aspartate_kinase_CS"/>
</dbReference>
<dbReference type="Gene3D" id="3.40.1160.10">
    <property type="entry name" value="Acetylglutamate kinase-like"/>
    <property type="match status" value="1"/>
</dbReference>
<comment type="pathway">
    <text evidence="10">Amino-acid biosynthesis; L-methionine biosynthesis via de novo pathway; L-homoserine from L-aspartate: step 1/3.</text>
</comment>
<dbReference type="PROSITE" id="PS51671">
    <property type="entry name" value="ACT"/>
    <property type="match status" value="1"/>
</dbReference>
<evidence type="ECO:0000256" key="7">
    <source>
        <dbReference type="ARBA" id="ARBA00047872"/>
    </source>
</evidence>
<dbReference type="Proteomes" id="UP000007881">
    <property type="component" value="Chromosome"/>
</dbReference>
<dbReference type="RefSeq" id="WP_014438400.1">
    <property type="nucleotide sequence ID" value="NC_017080.1"/>
</dbReference>
<dbReference type="EC" id="2.7.2.4" evidence="9"/>
<dbReference type="InterPro" id="IPR036393">
    <property type="entry name" value="AceGlu_kinase-like_sf"/>
</dbReference>
<dbReference type="GO" id="GO:0005524">
    <property type="term" value="F:ATP binding"/>
    <property type="evidence" value="ECO:0007669"/>
    <property type="project" value="UniProtKB-KW"/>
</dbReference>
<evidence type="ECO:0000256" key="1">
    <source>
        <dbReference type="ARBA" id="ARBA00004766"/>
    </source>
</evidence>
<evidence type="ECO:0000313" key="12">
    <source>
        <dbReference type="EMBL" id="BAM05195.1"/>
    </source>
</evidence>
<evidence type="ECO:0000256" key="6">
    <source>
        <dbReference type="ARBA" id="ARBA00022840"/>
    </source>
</evidence>
<dbReference type="STRING" id="1142394.PSMK_30360"/>
<comment type="catalytic activity">
    <reaction evidence="7 9">
        <text>L-aspartate + ATP = 4-phospho-L-aspartate + ADP</text>
        <dbReference type="Rhea" id="RHEA:23776"/>
        <dbReference type="ChEBI" id="CHEBI:29991"/>
        <dbReference type="ChEBI" id="CHEBI:30616"/>
        <dbReference type="ChEBI" id="CHEBI:57535"/>
        <dbReference type="ChEBI" id="CHEBI:456216"/>
        <dbReference type="EC" id="2.7.2.4"/>
    </reaction>
</comment>
<dbReference type="SUPFAM" id="SSF55021">
    <property type="entry name" value="ACT-like"/>
    <property type="match status" value="2"/>
</dbReference>
<feature type="binding site" evidence="8">
    <location>
        <begin position="218"/>
        <end position="219"/>
    </location>
    <ligand>
        <name>ATP</name>
        <dbReference type="ChEBI" id="CHEBI:30616"/>
    </ligand>
</feature>
<dbReference type="PIRSF" id="PIRSF000726">
    <property type="entry name" value="Asp_kin"/>
    <property type="match status" value="1"/>
</dbReference>
<dbReference type="GO" id="GO:0005829">
    <property type="term" value="C:cytosol"/>
    <property type="evidence" value="ECO:0007669"/>
    <property type="project" value="TreeGrafter"/>
</dbReference>
<sequence length="453" mass="47358">MPETPALTVAKFGGTSLADADAIRRCVEIVRADPARRVVVPSAPGKRHGDDPKVTDLLYLCHDHAERGLPFAAVFERIRERFRGISAGLDLGAAFAARLGAALDAAEAGIREHAGRGPDFAASRGEALNGLVLAEALGFACADAAGVIRFAHDGRLDAGETRRLLREARGSAGAGLVVPGFYGADAGGTVRTFSRGGSDVTGAAVAAALDAAVYENWTDVSGLLMADPRVVDAPRSIERVTYRELRELSYMGATVLHPEAVFPVRAAGIPVNIRNTSEPAHPGTLIVSAVPPGEEPPGAPPITGVAGKRGYTAIQLEKALMNEAIGYGERVLSVLRRHGVSFEHVPSGIDTLSVVVSDAEVDGKLVALVDDLQRELEPDALEVDTDLALIATVGRRMRTRPGMAATLFGALGAAGVNIRMIDQGSSELNIIVGVNESDFEAAVRAIYAAFVIG</sequence>
<dbReference type="GO" id="GO:0009089">
    <property type="term" value="P:lysine biosynthetic process via diaminopimelate"/>
    <property type="evidence" value="ECO:0007669"/>
    <property type="project" value="UniProtKB-UniPathway"/>
</dbReference>
<dbReference type="PANTHER" id="PTHR21499:SF67">
    <property type="entry name" value="ASPARTOKINASE 3"/>
    <property type="match status" value="1"/>
</dbReference>
<dbReference type="InterPro" id="IPR045865">
    <property type="entry name" value="ACT-like_dom_sf"/>
</dbReference>
<dbReference type="GO" id="GO:0004072">
    <property type="term" value="F:aspartate kinase activity"/>
    <property type="evidence" value="ECO:0007669"/>
    <property type="project" value="UniProtKB-EC"/>
</dbReference>
<dbReference type="SUPFAM" id="SSF53633">
    <property type="entry name" value="Carbamate kinase-like"/>
    <property type="match status" value="1"/>
</dbReference>
<dbReference type="NCBIfam" id="TIGR00657">
    <property type="entry name" value="asp_kinases"/>
    <property type="match status" value="1"/>
</dbReference>
<comment type="similarity">
    <text evidence="2 9">Belongs to the aspartokinase family.</text>
</comment>
<feature type="domain" description="ACT" evidence="11">
    <location>
        <begin position="392"/>
        <end position="453"/>
    </location>
</feature>
<dbReference type="InterPro" id="IPR002912">
    <property type="entry name" value="ACT_dom"/>
</dbReference>
<evidence type="ECO:0000256" key="5">
    <source>
        <dbReference type="ARBA" id="ARBA00022777"/>
    </source>
</evidence>
<dbReference type="EMBL" id="AP012338">
    <property type="protein sequence ID" value="BAM05195.1"/>
    <property type="molecule type" value="Genomic_DNA"/>
</dbReference>
<evidence type="ECO:0000256" key="8">
    <source>
        <dbReference type="PIRSR" id="PIRSR000726-1"/>
    </source>
</evidence>
<dbReference type="AlphaFoldDB" id="I0IIV7"/>
<comment type="pathway">
    <text evidence="10">Amino-acid biosynthesis; L-threonine biosynthesis; L-threonine from L-aspartate: step 1/5.</text>
</comment>
<dbReference type="Pfam" id="PF00696">
    <property type="entry name" value="AA_kinase"/>
    <property type="match status" value="1"/>
</dbReference>
<dbReference type="eggNOG" id="COG0527">
    <property type="taxonomic scope" value="Bacteria"/>
</dbReference>
<dbReference type="FunFam" id="3.30.2130.10:FF:000001">
    <property type="entry name" value="Bifunctional aspartokinase/homoserine dehydrogenase"/>
    <property type="match status" value="1"/>
</dbReference>
<keyword evidence="3 9" id="KW-0808">Transferase</keyword>
<dbReference type="GO" id="GO:0009090">
    <property type="term" value="P:homoserine biosynthetic process"/>
    <property type="evidence" value="ECO:0007669"/>
    <property type="project" value="TreeGrafter"/>
</dbReference>
<reference evidence="12 13" key="1">
    <citation type="submission" date="2012-02" db="EMBL/GenBank/DDBJ databases">
        <title>Complete genome sequence of Phycisphaera mikurensis NBRC 102666.</title>
        <authorList>
            <person name="Ankai A."/>
            <person name="Hosoyama A."/>
            <person name="Terui Y."/>
            <person name="Sekine M."/>
            <person name="Fukai R."/>
            <person name="Kato Y."/>
            <person name="Nakamura S."/>
            <person name="Yamada-Narita S."/>
            <person name="Kawakoshi A."/>
            <person name="Fukunaga Y."/>
            <person name="Yamazaki S."/>
            <person name="Fujita N."/>
        </authorList>
    </citation>
    <scope>NUCLEOTIDE SEQUENCE [LARGE SCALE GENOMIC DNA]</scope>
    <source>
        <strain evidence="13">NBRC 102666 / KCTC 22515 / FYK2301M01</strain>
    </source>
</reference>
<dbReference type="GO" id="GO:0009088">
    <property type="term" value="P:threonine biosynthetic process"/>
    <property type="evidence" value="ECO:0007669"/>
    <property type="project" value="UniProtKB-UniPathway"/>
</dbReference>
<dbReference type="HOGENOM" id="CLU_009116_6_2_0"/>
<dbReference type="UniPathway" id="UPA00034">
    <property type="reaction ID" value="UER00015"/>
</dbReference>
<evidence type="ECO:0000259" key="11">
    <source>
        <dbReference type="PROSITE" id="PS51671"/>
    </source>
</evidence>
<gene>
    <name evidence="12" type="primary">lysC</name>
    <name evidence="12" type="ordered locus">PSMK_30360</name>
</gene>
<dbReference type="InterPro" id="IPR005260">
    <property type="entry name" value="Asp_kin_monofn"/>
</dbReference>
<keyword evidence="4 8" id="KW-0547">Nucleotide-binding</keyword>
<evidence type="ECO:0000256" key="4">
    <source>
        <dbReference type="ARBA" id="ARBA00022741"/>
    </source>
</evidence>
<feature type="binding site" evidence="8">
    <location>
        <position position="229"/>
    </location>
    <ligand>
        <name>ATP</name>
        <dbReference type="ChEBI" id="CHEBI:30616"/>
    </ligand>
</feature>
<dbReference type="NCBIfam" id="NF006540">
    <property type="entry name" value="PRK09034.1"/>
    <property type="match status" value="1"/>
</dbReference>
<dbReference type="PATRIC" id="fig|1142394.8.peg.3141"/>
<dbReference type="PANTHER" id="PTHR21499">
    <property type="entry name" value="ASPARTATE KINASE"/>
    <property type="match status" value="1"/>
</dbReference>
<dbReference type="KEGG" id="phm:PSMK_30360"/>
<evidence type="ECO:0000256" key="3">
    <source>
        <dbReference type="ARBA" id="ARBA00022679"/>
    </source>
</evidence>
<keyword evidence="13" id="KW-1185">Reference proteome</keyword>
<dbReference type="Pfam" id="PF22468">
    <property type="entry name" value="ACT_9"/>
    <property type="match status" value="1"/>
</dbReference>
<evidence type="ECO:0000256" key="9">
    <source>
        <dbReference type="RuleBase" id="RU003448"/>
    </source>
</evidence>